<dbReference type="AlphaFoldDB" id="A0A0N4V682"/>
<dbReference type="InterPro" id="IPR055148">
    <property type="entry name" value="ZW10_C_2"/>
</dbReference>
<protein>
    <submittedName>
        <fullName evidence="6">Conserved oligomeric Golgi complex subunit 7</fullName>
    </submittedName>
</protein>
<dbReference type="GO" id="GO:1990423">
    <property type="term" value="C:RZZ complex"/>
    <property type="evidence" value="ECO:0007669"/>
    <property type="project" value="TreeGrafter"/>
</dbReference>
<dbReference type="Gene3D" id="1.10.357.150">
    <property type="match status" value="1"/>
</dbReference>
<dbReference type="Proteomes" id="UP000274131">
    <property type="component" value="Unassembled WGS sequence"/>
</dbReference>
<dbReference type="GO" id="GO:0006888">
    <property type="term" value="P:endoplasmic reticulum to Golgi vesicle-mediated transport"/>
    <property type="evidence" value="ECO:0007669"/>
    <property type="project" value="TreeGrafter"/>
</dbReference>
<proteinExistence type="predicted"/>
<dbReference type="InterPro" id="IPR048344">
    <property type="entry name" value="Zw10_middle"/>
</dbReference>
<sequence>MEADVISAAADYKPRRQTLTIMELMQSRDVDASLKNIDRTVLLLKDDINDALVEISQLVKMKYKECIPSICATNTLLEKVHQANENLKKVEESLSKVISSIEEGISDEDRLVFSRAKELKQCLEKLSLVEKIETDFSALWCSESTEMPLRYARLIAGVQENLRSLSESKSDIDETFAEKIAPLLREEFATLRGGICYQLNQYWDKLFVFTTRSEEFIMKISLESKPQLEEHFEAMNVIQTLDGRLAKLSQTLMKNFCYAFIRKPSTDFKRTEMFGVSRPVSQSLRTFFDSLADDLGDMKVGRDFFIALLYEKMSSDLMSMLLQDCITKAIPIGPNDEARFEQLKSLMKEFLHRLQERGYIPNAEENYKLFVEELDIVFNSRHCTKIIVDARTLISTPYLELETVGYGQVDEVETAGEIKAECDQTKKRVLNRDNFPRLLRFAKCQVSKSTVQFIELIKSAVMSAAKIDSESAAGRLLQTARNAVQLFICIAPRYHQTQISSVPQIAAVFYNNCYYICHCLMTMPVDVSEEVSTALRRKHLAITFVDFLPALRQLAADALEKHLVQCRRQIATILSDRQVFVNLDDVRNFKTCEGTLESCSLYLIQIANVWRGVFSNTVFGKALGNLVAFLFNSIIKIIFANEDIKAYDAETSAKLIIRTVTAMEKLFEFGEPGCSSIHQFAEREYFCLKEVIFCLQASLQEIFDRWCSGKGPLAQWLKPKELSHLVVALFQESEKRDYVLKSIG</sequence>
<evidence type="ECO:0000313" key="5">
    <source>
        <dbReference type="Proteomes" id="UP000274131"/>
    </source>
</evidence>
<reference evidence="6" key="1">
    <citation type="submission" date="2017-02" db="UniProtKB">
        <authorList>
            <consortium name="WormBaseParasite"/>
        </authorList>
    </citation>
    <scope>IDENTIFICATION</scope>
</reference>
<dbReference type="Pfam" id="PF20666">
    <property type="entry name" value="ZW10_C"/>
    <property type="match status" value="1"/>
</dbReference>
<evidence type="ECO:0000313" key="4">
    <source>
        <dbReference type="EMBL" id="VDD90618.1"/>
    </source>
</evidence>
<evidence type="ECO:0000313" key="6">
    <source>
        <dbReference type="WBParaSite" id="EVEC_0000575801-mRNA-1"/>
    </source>
</evidence>
<dbReference type="GO" id="GO:0007094">
    <property type="term" value="P:mitotic spindle assembly checkpoint signaling"/>
    <property type="evidence" value="ECO:0007669"/>
    <property type="project" value="TreeGrafter"/>
</dbReference>
<evidence type="ECO:0000259" key="2">
    <source>
        <dbReference type="Pfam" id="PF20666"/>
    </source>
</evidence>
<feature type="domain" description="Centromere/kinetochore protein zw10 C-terminal" evidence="2">
    <location>
        <begin position="440"/>
        <end position="570"/>
    </location>
</feature>
<feature type="domain" description="Centromere/kinetochore protein zw10 middle" evidence="1">
    <location>
        <begin position="271"/>
        <end position="394"/>
    </location>
</feature>
<dbReference type="EMBL" id="UXUI01008144">
    <property type="protein sequence ID" value="VDD90618.1"/>
    <property type="molecule type" value="Genomic_DNA"/>
</dbReference>
<reference evidence="4 5" key="2">
    <citation type="submission" date="2018-10" db="EMBL/GenBank/DDBJ databases">
        <authorList>
            <consortium name="Pathogen Informatics"/>
        </authorList>
    </citation>
    <scope>NUCLEOTIDE SEQUENCE [LARGE SCALE GENOMIC DNA]</scope>
</reference>
<dbReference type="Pfam" id="PF20665">
    <property type="entry name" value="Zw10_middle"/>
    <property type="match status" value="1"/>
</dbReference>
<name>A0A0N4V682_ENTVE</name>
<dbReference type="InterPro" id="IPR048343">
    <property type="entry name" value="ZW10_C"/>
</dbReference>
<dbReference type="PANTHER" id="PTHR12205:SF0">
    <property type="entry name" value="CENTROMERE_KINETOCHORE PROTEIN ZW10 HOMOLOG"/>
    <property type="match status" value="1"/>
</dbReference>
<dbReference type="WBParaSite" id="EVEC_0000575801-mRNA-1">
    <property type="protein sequence ID" value="EVEC_0000575801-mRNA-1"/>
    <property type="gene ID" value="EVEC_0000575801"/>
</dbReference>
<evidence type="ECO:0000259" key="3">
    <source>
        <dbReference type="Pfam" id="PF22766"/>
    </source>
</evidence>
<keyword evidence="5" id="KW-1185">Reference proteome</keyword>
<feature type="domain" description="ZW10 C-terminal helical" evidence="3">
    <location>
        <begin position="596"/>
        <end position="742"/>
    </location>
</feature>
<organism evidence="6">
    <name type="scientific">Enterobius vermicularis</name>
    <name type="common">Human pinworm</name>
    <dbReference type="NCBI Taxonomy" id="51028"/>
    <lineage>
        <taxon>Eukaryota</taxon>
        <taxon>Metazoa</taxon>
        <taxon>Ecdysozoa</taxon>
        <taxon>Nematoda</taxon>
        <taxon>Chromadorea</taxon>
        <taxon>Rhabditida</taxon>
        <taxon>Spirurina</taxon>
        <taxon>Oxyuridomorpha</taxon>
        <taxon>Oxyuroidea</taxon>
        <taxon>Oxyuridae</taxon>
        <taxon>Enterobius</taxon>
    </lineage>
</organism>
<gene>
    <name evidence="4" type="ORF">EVEC_LOCUS5369</name>
</gene>
<evidence type="ECO:0000259" key="1">
    <source>
        <dbReference type="Pfam" id="PF20665"/>
    </source>
</evidence>
<dbReference type="InterPro" id="IPR046362">
    <property type="entry name" value="Zw10/DSL1_C_sf"/>
</dbReference>
<dbReference type="PANTHER" id="PTHR12205">
    <property type="entry name" value="CENTROMERE/KINETOCHORE PROTEIN ZW10"/>
    <property type="match status" value="1"/>
</dbReference>
<dbReference type="Pfam" id="PF22766">
    <property type="entry name" value="ZW10_C2"/>
    <property type="match status" value="1"/>
</dbReference>
<accession>A0A0N4V682</accession>
<dbReference type="STRING" id="51028.A0A0N4V682"/>
<dbReference type="OrthoDB" id="534815at2759"/>
<dbReference type="GO" id="GO:0005737">
    <property type="term" value="C:cytoplasm"/>
    <property type="evidence" value="ECO:0007669"/>
    <property type="project" value="GOC"/>
</dbReference>